<sequence length="70" mass="7763">MRKEKHCFPGVGRGACKRGDGPGDGVFISRSETRKETKGGSKIRIWNILLRVCKAPKICLGIFPVMRFTA</sequence>
<dbReference type="EMBL" id="JBBPBM010000017">
    <property type="protein sequence ID" value="KAK8556960.1"/>
    <property type="molecule type" value="Genomic_DNA"/>
</dbReference>
<organism evidence="1 2">
    <name type="scientific">Hibiscus sabdariffa</name>
    <name type="common">roselle</name>
    <dbReference type="NCBI Taxonomy" id="183260"/>
    <lineage>
        <taxon>Eukaryota</taxon>
        <taxon>Viridiplantae</taxon>
        <taxon>Streptophyta</taxon>
        <taxon>Embryophyta</taxon>
        <taxon>Tracheophyta</taxon>
        <taxon>Spermatophyta</taxon>
        <taxon>Magnoliopsida</taxon>
        <taxon>eudicotyledons</taxon>
        <taxon>Gunneridae</taxon>
        <taxon>Pentapetalae</taxon>
        <taxon>rosids</taxon>
        <taxon>malvids</taxon>
        <taxon>Malvales</taxon>
        <taxon>Malvaceae</taxon>
        <taxon>Malvoideae</taxon>
        <taxon>Hibiscus</taxon>
    </lineage>
</organism>
<accession>A0ABR2ED41</accession>
<name>A0ABR2ED41_9ROSI</name>
<evidence type="ECO:0000313" key="2">
    <source>
        <dbReference type="Proteomes" id="UP001472677"/>
    </source>
</evidence>
<comment type="caution">
    <text evidence="1">The sequence shown here is derived from an EMBL/GenBank/DDBJ whole genome shotgun (WGS) entry which is preliminary data.</text>
</comment>
<gene>
    <name evidence="1" type="ORF">V6N12_003349</name>
</gene>
<proteinExistence type="predicted"/>
<reference evidence="1 2" key="1">
    <citation type="journal article" date="2024" name="G3 (Bethesda)">
        <title>Genome assembly of Hibiscus sabdariffa L. provides insights into metabolisms of medicinal natural products.</title>
        <authorList>
            <person name="Kim T."/>
        </authorList>
    </citation>
    <scope>NUCLEOTIDE SEQUENCE [LARGE SCALE GENOMIC DNA]</scope>
    <source>
        <strain evidence="1">TK-2024</strain>
        <tissue evidence="1">Old leaves</tissue>
    </source>
</reference>
<protein>
    <submittedName>
        <fullName evidence="1">Uncharacterized protein</fullName>
    </submittedName>
</protein>
<dbReference type="Proteomes" id="UP001472677">
    <property type="component" value="Unassembled WGS sequence"/>
</dbReference>
<keyword evidence="2" id="KW-1185">Reference proteome</keyword>
<evidence type="ECO:0000313" key="1">
    <source>
        <dbReference type="EMBL" id="KAK8556960.1"/>
    </source>
</evidence>